<keyword evidence="5" id="KW-1185">Reference proteome</keyword>
<dbReference type="Gene3D" id="2.60.40.3650">
    <property type="match status" value="1"/>
</dbReference>
<dbReference type="SUPFAM" id="SSF55486">
    <property type="entry name" value="Metalloproteases ('zincins'), catalytic domain"/>
    <property type="match status" value="1"/>
</dbReference>
<name>A0A1M6RAJ4_REIAG</name>
<proteinExistence type="predicted"/>
<dbReference type="Pfam" id="PF05299">
    <property type="entry name" value="Peptidase_M61"/>
    <property type="match status" value="1"/>
</dbReference>
<feature type="signal peptide" evidence="1">
    <location>
        <begin position="1"/>
        <end position="21"/>
    </location>
</feature>
<keyword evidence="4" id="KW-0482">Metalloprotease</keyword>
<dbReference type="InterPro" id="IPR027268">
    <property type="entry name" value="Peptidase_M4/M1_CTD_sf"/>
</dbReference>
<evidence type="ECO:0000313" key="4">
    <source>
        <dbReference type="EMBL" id="SHK29493.1"/>
    </source>
</evidence>
<reference evidence="5" key="1">
    <citation type="submission" date="2016-11" db="EMBL/GenBank/DDBJ databases">
        <authorList>
            <person name="Varghese N."/>
            <person name="Submissions S."/>
        </authorList>
    </citation>
    <scope>NUCLEOTIDE SEQUENCE [LARGE SCALE GENOMIC DNA]</scope>
    <source>
        <strain evidence="5">DSM 26134</strain>
    </source>
</reference>
<dbReference type="GO" id="GO:0006508">
    <property type="term" value="P:proteolysis"/>
    <property type="evidence" value="ECO:0007669"/>
    <property type="project" value="UniProtKB-KW"/>
</dbReference>
<gene>
    <name evidence="4" type="ORF">SAMN04488028_10497</name>
</gene>
<keyword evidence="4" id="KW-0645">Protease</keyword>
<dbReference type="InterPro" id="IPR040756">
    <property type="entry name" value="Peptidase_M61_N"/>
</dbReference>
<evidence type="ECO:0000313" key="5">
    <source>
        <dbReference type="Proteomes" id="UP000184474"/>
    </source>
</evidence>
<dbReference type="Proteomes" id="UP000184474">
    <property type="component" value="Unassembled WGS sequence"/>
</dbReference>
<feature type="domain" description="Peptidase M61 catalytic" evidence="2">
    <location>
        <begin position="297"/>
        <end position="402"/>
    </location>
</feature>
<keyword evidence="1" id="KW-0732">Signal</keyword>
<dbReference type="Pfam" id="PF17899">
    <property type="entry name" value="Peptidase_M61_N"/>
    <property type="match status" value="1"/>
</dbReference>
<evidence type="ECO:0000259" key="3">
    <source>
        <dbReference type="Pfam" id="PF17899"/>
    </source>
</evidence>
<accession>A0A1M6RAJ4</accession>
<sequence>MKKKISSILVCLLALSVQVIGQEKYQVNIDLAHVVDDKVQVTYTLPKVTTDTIEFHVPKIVPGTYSIYDFGRFLMGIEAKDSEGNVLPTAKLTDNRTQITGATGLTTLSYWVEDTYDTSQGNKIFEPAGSNIEEDTCFVLNTFAMVGYLEGMKDLPYEVTVTKPVSLFGASALNKTVINDSTDVFTTSDYFNLADGPIMYSLPDTATFAVGGAEVLISVYSPGGILESSFVKEQLIPTLEAQKQYMGGELPVDKYAFLIYLFQGASASGGYGALEHSYSSMYSLPEADPSYLAQVVRDVAAHEFFHIVTPLNIHSEEIGDFDFINPKMSKHLWLYEGMTEYAAGLAQAKYGEMSLDAYLDGLKGKIKNAERYKDDLPFTEMSLHCLDETKDQYGNVYQKGALIGMSLDIELRDLSNGAYGVEQMMIDLSKKFGKEKSFQDDQLFDIITEMTYPEIRDFFAEYVEGKSAIPYEDYLAKVGVDFTYGISKDELSLGHISFGVHDSLLMINSVSQVNAFGEEMGYEEGDILYEFDGKVVDISNYEEVFSTFKEEHQAGDKITAVVLRKNKKGKYKEEKLKASALEVKVKTAGEIKLIEEPTEEQLSLRKAWVNK</sequence>
<dbReference type="GO" id="GO:0008237">
    <property type="term" value="F:metallopeptidase activity"/>
    <property type="evidence" value="ECO:0007669"/>
    <property type="project" value="UniProtKB-KW"/>
</dbReference>
<protein>
    <submittedName>
        <fullName evidence="4">Predicted metalloprotease, contains C-terminal PDZ domain</fullName>
    </submittedName>
</protein>
<evidence type="ECO:0000259" key="2">
    <source>
        <dbReference type="Pfam" id="PF05299"/>
    </source>
</evidence>
<dbReference type="Gene3D" id="1.10.390.10">
    <property type="entry name" value="Neutral Protease Domain 2"/>
    <property type="match status" value="1"/>
</dbReference>
<feature type="domain" description="Peptidase M61 N-terminal" evidence="3">
    <location>
        <begin position="27"/>
        <end position="201"/>
    </location>
</feature>
<dbReference type="EMBL" id="FRAA01000004">
    <property type="protein sequence ID" value="SHK29493.1"/>
    <property type="molecule type" value="Genomic_DNA"/>
</dbReference>
<organism evidence="4 5">
    <name type="scientific">Reichenbachiella agariperforans</name>
    <dbReference type="NCBI Taxonomy" id="156994"/>
    <lineage>
        <taxon>Bacteria</taxon>
        <taxon>Pseudomonadati</taxon>
        <taxon>Bacteroidota</taxon>
        <taxon>Cytophagia</taxon>
        <taxon>Cytophagales</taxon>
        <taxon>Reichenbachiellaceae</taxon>
        <taxon>Reichenbachiella</taxon>
    </lineage>
</organism>
<dbReference type="RefSeq" id="WP_073122710.1">
    <property type="nucleotide sequence ID" value="NZ_FRAA01000004.1"/>
</dbReference>
<feature type="chain" id="PRO_5012793793" evidence="1">
    <location>
        <begin position="22"/>
        <end position="611"/>
    </location>
</feature>
<evidence type="ECO:0000256" key="1">
    <source>
        <dbReference type="SAM" id="SignalP"/>
    </source>
</evidence>
<keyword evidence="4" id="KW-0378">Hydrolase</keyword>
<dbReference type="AlphaFoldDB" id="A0A1M6RAJ4"/>
<dbReference type="InterPro" id="IPR007963">
    <property type="entry name" value="Peptidase_M61_catalytic"/>
</dbReference>
<dbReference type="STRING" id="156994.SAMN04488028_10497"/>